<dbReference type="EMBL" id="JAYMYR010000011">
    <property type="protein sequence ID" value="KAK7333551.1"/>
    <property type="molecule type" value="Genomic_DNA"/>
</dbReference>
<dbReference type="Proteomes" id="UP001374584">
    <property type="component" value="Unassembled WGS sequence"/>
</dbReference>
<protein>
    <submittedName>
        <fullName evidence="1">Uncharacterized protein</fullName>
    </submittedName>
</protein>
<organism evidence="1 3">
    <name type="scientific">Phaseolus coccineus</name>
    <name type="common">Scarlet runner bean</name>
    <name type="synonym">Phaseolus multiflorus</name>
    <dbReference type="NCBI Taxonomy" id="3886"/>
    <lineage>
        <taxon>Eukaryota</taxon>
        <taxon>Viridiplantae</taxon>
        <taxon>Streptophyta</taxon>
        <taxon>Embryophyta</taxon>
        <taxon>Tracheophyta</taxon>
        <taxon>Spermatophyta</taxon>
        <taxon>Magnoliopsida</taxon>
        <taxon>eudicotyledons</taxon>
        <taxon>Gunneridae</taxon>
        <taxon>Pentapetalae</taxon>
        <taxon>rosids</taxon>
        <taxon>fabids</taxon>
        <taxon>Fabales</taxon>
        <taxon>Fabaceae</taxon>
        <taxon>Papilionoideae</taxon>
        <taxon>50 kb inversion clade</taxon>
        <taxon>NPAAA clade</taxon>
        <taxon>indigoferoid/millettioid clade</taxon>
        <taxon>Phaseoleae</taxon>
        <taxon>Phaseolus</taxon>
    </lineage>
</organism>
<dbReference type="EMBL" id="JAYMYR010000011">
    <property type="protein sequence ID" value="KAK7333555.1"/>
    <property type="molecule type" value="Genomic_DNA"/>
</dbReference>
<gene>
    <name evidence="1" type="ORF">VNO80_30326</name>
    <name evidence="2" type="ORF">VNO80_30330</name>
</gene>
<comment type="caution">
    <text evidence="1">The sequence shown here is derived from an EMBL/GenBank/DDBJ whole genome shotgun (WGS) entry which is preliminary data.</text>
</comment>
<reference evidence="1 3" key="1">
    <citation type="submission" date="2024-01" db="EMBL/GenBank/DDBJ databases">
        <title>The genomes of 5 underutilized Papilionoideae crops provide insights into root nodulation and disease resistanc.</title>
        <authorList>
            <person name="Jiang F."/>
        </authorList>
    </citation>
    <scope>NUCLEOTIDE SEQUENCE [LARGE SCALE GENOMIC DNA]</scope>
    <source>
        <strain evidence="1">JINMINGXINNONG_FW02</strain>
        <tissue evidence="1">Leaves</tissue>
    </source>
</reference>
<evidence type="ECO:0000313" key="1">
    <source>
        <dbReference type="EMBL" id="KAK7333551.1"/>
    </source>
</evidence>
<keyword evidence="3" id="KW-1185">Reference proteome</keyword>
<dbReference type="AlphaFoldDB" id="A0AAN9LDQ7"/>
<evidence type="ECO:0000313" key="2">
    <source>
        <dbReference type="EMBL" id="KAK7333555.1"/>
    </source>
</evidence>
<sequence>MAVFGSNGNELGDISWRGMRKSVLAELEIPDLSLLNLPSPFDRATAALPSGTESDFGLDFDFVSFEDYGQGFDDFGGLEDINIYGFDDNEPSELSDFDFGDFCVDEFAGWTEEGSPLNGERIFGFSRAAKSRPKVHHTFATAGSDGAFNF</sequence>
<proteinExistence type="predicted"/>
<evidence type="ECO:0000313" key="3">
    <source>
        <dbReference type="Proteomes" id="UP001374584"/>
    </source>
</evidence>
<accession>A0AAN9LDQ7</accession>
<name>A0AAN9LDQ7_PHACN</name>